<protein>
    <submittedName>
        <fullName evidence="3">Rhodanese-like domain-containing protein</fullName>
    </submittedName>
</protein>
<dbReference type="RefSeq" id="WP_315946737.1">
    <property type="nucleotide sequence ID" value="NZ_JAWCUA010000007.1"/>
</dbReference>
<evidence type="ECO:0000313" key="3">
    <source>
        <dbReference type="EMBL" id="MDU0113129.1"/>
    </source>
</evidence>
<dbReference type="InterPro" id="IPR001763">
    <property type="entry name" value="Rhodanese-like_dom"/>
</dbReference>
<organism evidence="3 4">
    <name type="scientific">Psychrosphaera aquimarina</name>
    <dbReference type="NCBI Taxonomy" id="2044854"/>
    <lineage>
        <taxon>Bacteria</taxon>
        <taxon>Pseudomonadati</taxon>
        <taxon>Pseudomonadota</taxon>
        <taxon>Gammaproteobacteria</taxon>
        <taxon>Alteromonadales</taxon>
        <taxon>Pseudoalteromonadaceae</taxon>
        <taxon>Psychrosphaera</taxon>
    </lineage>
</organism>
<dbReference type="EMBL" id="JAWCUA010000007">
    <property type="protein sequence ID" value="MDU0113129.1"/>
    <property type="molecule type" value="Genomic_DNA"/>
</dbReference>
<name>A0ABU3R0R7_9GAMM</name>
<reference evidence="3 4" key="1">
    <citation type="submission" date="2023-10" db="EMBL/GenBank/DDBJ databases">
        <title>Psychrosphaera aquimaarina strain SW33 isolated from seawater.</title>
        <authorList>
            <person name="Bayburt H."/>
            <person name="Kim J.M."/>
            <person name="Choi B.J."/>
            <person name="Jeon C.O."/>
        </authorList>
    </citation>
    <scope>NUCLEOTIDE SEQUENCE [LARGE SCALE GENOMIC DNA]</scope>
    <source>
        <strain evidence="3 4">KCTC 52743</strain>
    </source>
</reference>
<evidence type="ECO:0000256" key="1">
    <source>
        <dbReference type="SAM" id="SignalP"/>
    </source>
</evidence>
<evidence type="ECO:0000313" key="4">
    <source>
        <dbReference type="Proteomes" id="UP001257914"/>
    </source>
</evidence>
<dbReference type="SUPFAM" id="SSF52821">
    <property type="entry name" value="Rhodanese/Cell cycle control phosphatase"/>
    <property type="match status" value="1"/>
</dbReference>
<feature type="chain" id="PRO_5046196500" evidence="1">
    <location>
        <begin position="19"/>
        <end position="126"/>
    </location>
</feature>
<keyword evidence="1" id="KW-0732">Signal</keyword>
<dbReference type="InterPro" id="IPR052367">
    <property type="entry name" value="Thiosulfate_ST/Rhodanese-like"/>
</dbReference>
<accession>A0ABU3R0R7</accession>
<dbReference type="PANTHER" id="PTHR45431">
    <property type="entry name" value="RHODANESE-LIKE DOMAIN-CONTAINING PROTEIN 15, CHLOROPLASTIC"/>
    <property type="match status" value="1"/>
</dbReference>
<dbReference type="Pfam" id="PF00581">
    <property type="entry name" value="Rhodanese"/>
    <property type="match status" value="1"/>
</dbReference>
<feature type="domain" description="Rhodanese" evidence="2">
    <location>
        <begin position="35"/>
        <end position="124"/>
    </location>
</feature>
<dbReference type="Gene3D" id="3.40.250.10">
    <property type="entry name" value="Rhodanese-like domain"/>
    <property type="match status" value="1"/>
</dbReference>
<dbReference type="SMART" id="SM00450">
    <property type="entry name" value="RHOD"/>
    <property type="match status" value="1"/>
</dbReference>
<sequence>MKSFLITLLSLFTTFAIAGYDGTNKLITANELLQQKDNYVILDVRSEDEFNQGHIDGAINIPHYAVLDELDQLKSFDKPIVVHCRSGKRAWKAEKMLMQNGVTNLIHLQGDMLNWVENKHPLTVTN</sequence>
<dbReference type="Proteomes" id="UP001257914">
    <property type="component" value="Unassembled WGS sequence"/>
</dbReference>
<gene>
    <name evidence="3" type="ORF">RT723_08990</name>
</gene>
<dbReference type="InterPro" id="IPR036873">
    <property type="entry name" value="Rhodanese-like_dom_sf"/>
</dbReference>
<proteinExistence type="predicted"/>
<evidence type="ECO:0000259" key="2">
    <source>
        <dbReference type="PROSITE" id="PS50206"/>
    </source>
</evidence>
<feature type="signal peptide" evidence="1">
    <location>
        <begin position="1"/>
        <end position="18"/>
    </location>
</feature>
<keyword evidence="4" id="KW-1185">Reference proteome</keyword>
<comment type="caution">
    <text evidence="3">The sequence shown here is derived from an EMBL/GenBank/DDBJ whole genome shotgun (WGS) entry which is preliminary data.</text>
</comment>
<dbReference type="CDD" id="cd00158">
    <property type="entry name" value="RHOD"/>
    <property type="match status" value="1"/>
</dbReference>
<dbReference type="PANTHER" id="PTHR45431:SF3">
    <property type="entry name" value="RHODANESE-LIKE DOMAIN-CONTAINING PROTEIN 15, CHLOROPLASTIC"/>
    <property type="match status" value="1"/>
</dbReference>
<dbReference type="PROSITE" id="PS50206">
    <property type="entry name" value="RHODANESE_3"/>
    <property type="match status" value="1"/>
</dbReference>